<accession>A0AAT9HL64</accession>
<dbReference type="EMBL" id="AP035768">
    <property type="protein sequence ID" value="BFO18277.1"/>
    <property type="molecule type" value="Genomic_DNA"/>
</dbReference>
<evidence type="ECO:0000313" key="1">
    <source>
        <dbReference type="EMBL" id="BFO18277.1"/>
    </source>
</evidence>
<sequence length="54" mass="5990">MLLLREGRCLASGPVGEVLTSDQVSKCFDHPIRLTRTDGRWSVTARRTPRPPVG</sequence>
<organism evidence="1">
    <name type="scientific">Streptomyces haneummycinicus</name>
    <dbReference type="NCBI Taxonomy" id="3074435"/>
    <lineage>
        <taxon>Bacteria</taxon>
        <taxon>Bacillati</taxon>
        <taxon>Actinomycetota</taxon>
        <taxon>Actinomycetes</taxon>
        <taxon>Kitasatosporales</taxon>
        <taxon>Streptomycetaceae</taxon>
        <taxon>Streptomyces</taxon>
    </lineage>
</organism>
<name>A0AAT9HL64_9ACTN</name>
<protein>
    <recommendedName>
        <fullName evidence="2">ABC transporter ATP-binding protein</fullName>
    </recommendedName>
</protein>
<dbReference type="AlphaFoldDB" id="A0AAT9HL64"/>
<reference evidence="1" key="1">
    <citation type="submission" date="2024-06" db="EMBL/GenBank/DDBJ databases">
        <authorList>
            <consortium name="consrtm"/>
            <person name="Uemura M."/>
            <person name="Terahara T."/>
        </authorList>
    </citation>
    <scope>NUCLEOTIDE SEQUENCE</scope>
    <source>
        <strain evidence="1">KM77-8</strain>
    </source>
</reference>
<gene>
    <name evidence="1" type="ORF">SHKM778_46650</name>
</gene>
<proteinExistence type="predicted"/>
<reference evidence="1" key="2">
    <citation type="submission" date="2024-07" db="EMBL/GenBank/DDBJ databases">
        <title>Streptomyces haneummycinica sp. nov., a new antibiotic-producing actinobacterium isolated from marine sediment.</title>
        <authorList>
            <person name="Uemura M."/>
            <person name="Hamada M."/>
            <person name="Hirano S."/>
            <person name="Kobayashi K."/>
            <person name="Ohshiro T."/>
            <person name="Kobayashi T."/>
            <person name="Terahara T."/>
        </authorList>
    </citation>
    <scope>NUCLEOTIDE SEQUENCE</scope>
    <source>
        <strain evidence="1">KM77-8</strain>
    </source>
</reference>
<evidence type="ECO:0008006" key="2">
    <source>
        <dbReference type="Google" id="ProtNLM"/>
    </source>
</evidence>